<dbReference type="CDD" id="cd09279">
    <property type="entry name" value="RNase_HI_like"/>
    <property type="match status" value="1"/>
</dbReference>
<dbReference type="Pfam" id="PF13456">
    <property type="entry name" value="RVT_3"/>
    <property type="match status" value="1"/>
</dbReference>
<dbReference type="AlphaFoldDB" id="A0A438DL81"/>
<dbReference type="Gene3D" id="3.30.70.270">
    <property type="match status" value="2"/>
</dbReference>
<dbReference type="GO" id="GO:0003676">
    <property type="term" value="F:nucleic acid binding"/>
    <property type="evidence" value="ECO:0007669"/>
    <property type="project" value="InterPro"/>
</dbReference>
<evidence type="ECO:0000313" key="3">
    <source>
        <dbReference type="EMBL" id="RVW36230.1"/>
    </source>
</evidence>
<evidence type="ECO:0000313" key="4">
    <source>
        <dbReference type="Proteomes" id="UP000288805"/>
    </source>
</evidence>
<comment type="caution">
    <text evidence="3">The sequence shown here is derived from an EMBL/GenBank/DDBJ whole genome shotgun (WGS) entry which is preliminary data.</text>
</comment>
<dbReference type="GO" id="GO:0004523">
    <property type="term" value="F:RNA-DNA hybrid ribonuclease activity"/>
    <property type="evidence" value="ECO:0007669"/>
    <property type="project" value="InterPro"/>
</dbReference>
<dbReference type="InterPro" id="IPR043502">
    <property type="entry name" value="DNA/RNA_pol_sf"/>
</dbReference>
<dbReference type="PANTHER" id="PTHR48475:SF1">
    <property type="entry name" value="RNASE H TYPE-1 DOMAIN-CONTAINING PROTEIN"/>
    <property type="match status" value="1"/>
</dbReference>
<dbReference type="InterPro" id="IPR043128">
    <property type="entry name" value="Rev_trsase/Diguanyl_cyclase"/>
</dbReference>
<dbReference type="CDD" id="cd01647">
    <property type="entry name" value="RT_LTR"/>
    <property type="match status" value="1"/>
</dbReference>
<accession>A0A438DL81</accession>
<protein>
    <submittedName>
        <fullName evidence="3">Transposon Ty3-G Gag-Pol polyprotein</fullName>
    </submittedName>
</protein>
<dbReference type="Proteomes" id="UP000288805">
    <property type="component" value="Unassembled WGS sequence"/>
</dbReference>
<organism evidence="3 4">
    <name type="scientific">Vitis vinifera</name>
    <name type="common">Grape</name>
    <dbReference type="NCBI Taxonomy" id="29760"/>
    <lineage>
        <taxon>Eukaryota</taxon>
        <taxon>Viridiplantae</taxon>
        <taxon>Streptophyta</taxon>
        <taxon>Embryophyta</taxon>
        <taxon>Tracheophyta</taxon>
        <taxon>Spermatophyta</taxon>
        <taxon>Magnoliopsida</taxon>
        <taxon>eudicotyledons</taxon>
        <taxon>Gunneridae</taxon>
        <taxon>Pentapetalae</taxon>
        <taxon>rosids</taxon>
        <taxon>Vitales</taxon>
        <taxon>Vitaceae</taxon>
        <taxon>Viteae</taxon>
        <taxon>Vitis</taxon>
    </lineage>
</organism>
<name>A0A438DL81_VITVI</name>
<proteinExistence type="predicted"/>
<feature type="region of interest" description="Disordered" evidence="1">
    <location>
        <begin position="587"/>
        <end position="606"/>
    </location>
</feature>
<dbReference type="PANTHER" id="PTHR48475">
    <property type="entry name" value="RIBONUCLEASE H"/>
    <property type="match status" value="1"/>
</dbReference>
<dbReference type="EMBL" id="QGNW01001579">
    <property type="protein sequence ID" value="RVW36230.1"/>
    <property type="molecule type" value="Genomic_DNA"/>
</dbReference>
<sequence length="1044" mass="118060">MILRSLQLKIARHVVRVPFIDFGSLVSTLYDVDDGILRELWFDSSPIDAKGKKLVEGQRSDYRQRAPPRPYDQTYLPPTLALSCFVTQGAERPPTSYPTLVQPCYAAQVVGPGHETDHCTALRHAIQELIDQDLVYLGQPSVTTNRLPAHTSHIVPLPTSDIHFMDFTKPDDRIHTLSWDDSELEPIVVDESYEFDGVILDPQASTPFRLVPDTPLVQLTIVGSLICPCYSIQSPFILSQDPDETVCISIWSLLASSTSHWEALVRVLGQIRVETSTSPKGLIHMLTVDRATCIVFFADDLPLGGSDHTLHLYIFVSSSGHRVPSVLLDNGFALNVCSLAIIVALGFRPLEVEPSSQTVRAYDRLRREVLVVLDMMRSMSFLPSLGLGHCLHGFGEFIAIVDHDTHFGLSVVPTEADYRYMTLLHNKRLRAKLLHVSFDYLIPPYKMSLANYFFQLSNKAPDTSTSVLVTPPSPYRTSLLTLYFPEKTDEYGTFVEIANMIDGPKTASPLNLFGVLAIEMVEDVQLVPTPGLLPVVAHDDDVFECVTSPIMVESEHVDPPLSFDVLSRFVFHSDDIFDIDDEIVQHNSDEDSSSASNLSPSDQGVSSTIGNAEIVDFDIADQPEKLKIGLDLPTKERDSLVQLLRLYLDVFAWSYEDMLGLDLSIVQQCLPLLPHVRPEEIQKQLSVGFLSVVEYLEWLANVVHVPKKDVKVRVCVDFQDLHKASPKDDFPLPHIDMLVDSMVGYSMLSFMNGFSKYNQILMPPKDMEKMSFINEWDDMIVKSRDRADHLAALERFFKRIKQFRLRLNPKKCTFRVTSGKLLGYMVNERGMELDPDKIRAILDMLASRTERELRVFLGRLQYISRFIAKLTDIYEPIFRLLRKSQPISIRGSIVADHLAPLLVSDERVIDADFPDEDIIVVTSLSDWCMYFDGMANHSGYRIGVLLISPHGDHIPKSVHLGFSDRHPATNNIVEYEACILGLKTTLELRIRQMKVFGDSNLVLRQIQGHWKTRDVKLKPYHAYSELLVGRFDDLRYTHLPRAQN</sequence>
<reference evidence="3 4" key="1">
    <citation type="journal article" date="2018" name="PLoS Genet.">
        <title>Population sequencing reveals clonal diversity and ancestral inbreeding in the grapevine cultivar Chardonnay.</title>
        <authorList>
            <person name="Roach M.J."/>
            <person name="Johnson D.L."/>
            <person name="Bohlmann J."/>
            <person name="van Vuuren H.J."/>
            <person name="Jones S.J."/>
            <person name="Pretorius I.S."/>
            <person name="Schmidt S.A."/>
            <person name="Borneman A.R."/>
        </authorList>
    </citation>
    <scope>NUCLEOTIDE SEQUENCE [LARGE SCALE GENOMIC DNA]</scope>
    <source>
        <strain evidence="4">cv. Chardonnay</strain>
        <tissue evidence="3">Leaf</tissue>
    </source>
</reference>
<gene>
    <name evidence="3" type="primary">TY3B-G_50</name>
    <name evidence="3" type="ORF">CK203_095782</name>
</gene>
<dbReference type="SUPFAM" id="SSF56672">
    <property type="entry name" value="DNA/RNA polymerases"/>
    <property type="match status" value="1"/>
</dbReference>
<evidence type="ECO:0000256" key="1">
    <source>
        <dbReference type="SAM" id="MobiDB-lite"/>
    </source>
</evidence>
<dbReference type="InterPro" id="IPR002156">
    <property type="entry name" value="RNaseH_domain"/>
</dbReference>
<feature type="compositionally biased region" description="Low complexity" evidence="1">
    <location>
        <begin position="593"/>
        <end position="602"/>
    </location>
</feature>
<dbReference type="InterPro" id="IPR036397">
    <property type="entry name" value="RNaseH_sf"/>
</dbReference>
<dbReference type="Gene3D" id="3.30.420.10">
    <property type="entry name" value="Ribonuclease H-like superfamily/Ribonuclease H"/>
    <property type="match status" value="1"/>
</dbReference>
<evidence type="ECO:0000259" key="2">
    <source>
        <dbReference type="Pfam" id="PF13456"/>
    </source>
</evidence>
<feature type="domain" description="RNase H type-1" evidence="2">
    <location>
        <begin position="966"/>
        <end position="1044"/>
    </location>
</feature>